<organism evidence="7 8">
    <name type="scientific">Sphaerotilus natans subsp. natans DSM 6575</name>
    <dbReference type="NCBI Taxonomy" id="1286631"/>
    <lineage>
        <taxon>Bacteria</taxon>
        <taxon>Pseudomonadati</taxon>
        <taxon>Pseudomonadota</taxon>
        <taxon>Betaproteobacteria</taxon>
        <taxon>Burkholderiales</taxon>
        <taxon>Sphaerotilaceae</taxon>
        <taxon>Sphaerotilus</taxon>
    </lineage>
</organism>
<keyword evidence="4 5" id="KW-0546">Nucleotide metabolism</keyword>
<evidence type="ECO:0000313" key="8">
    <source>
        <dbReference type="Proteomes" id="UP000026714"/>
    </source>
</evidence>
<evidence type="ECO:0000259" key="6">
    <source>
        <dbReference type="Pfam" id="PF00962"/>
    </source>
</evidence>
<dbReference type="PATRIC" id="fig|1286631.3.peg.312"/>
<feature type="binding site" evidence="5">
    <location>
        <position position="35"/>
    </location>
    <ligand>
        <name>Zn(2+)</name>
        <dbReference type="ChEBI" id="CHEBI:29105"/>
        <note>catalytic</note>
    </ligand>
</feature>
<dbReference type="EC" id="3.5.4.2" evidence="5"/>
<comment type="cofactor">
    <cofactor evidence="5">
        <name>Zn(2+)</name>
        <dbReference type="ChEBI" id="CHEBI:29105"/>
    </cofactor>
    <text evidence="5">Binds 1 zinc ion per subunit.</text>
</comment>
<dbReference type="STRING" id="34103.SAMN05421778_10483"/>
<keyword evidence="2 5" id="KW-0378">Hydrolase</keyword>
<reference evidence="7 8" key="1">
    <citation type="journal article" date="2014" name="FEMS Microbiol. Ecol.">
        <title>Sphaerotilus natans encrusted with nanoball-shaped Fe(III) oxide minerals formed by nitrate-reducing mixotrophic Fe(II) oxidation.</title>
        <authorList>
            <person name="Park S."/>
            <person name="Kim D.H."/>
            <person name="Lee J.H."/>
            <person name="Hur H.G."/>
        </authorList>
    </citation>
    <scope>NUCLEOTIDE SEQUENCE [LARGE SCALE GENOMIC DNA]</scope>
    <source>
        <strain evidence="7 8">DSM 6575</strain>
    </source>
</reference>
<dbReference type="GO" id="GO:0043103">
    <property type="term" value="P:hypoxanthine salvage"/>
    <property type="evidence" value="ECO:0007669"/>
    <property type="project" value="UniProtKB-UniRule"/>
</dbReference>
<accession>A0A059KSB2</accession>
<dbReference type="NCBIfam" id="TIGR01430">
    <property type="entry name" value="aden_deam"/>
    <property type="match status" value="1"/>
</dbReference>
<feature type="binding site" evidence="5">
    <location>
        <position position="215"/>
    </location>
    <ligand>
        <name>Zn(2+)</name>
        <dbReference type="ChEBI" id="CHEBI:29105"/>
        <note>catalytic</note>
    </ligand>
</feature>
<dbReference type="HAMAP" id="MF_01962">
    <property type="entry name" value="Adenine_deaminase"/>
    <property type="match status" value="1"/>
</dbReference>
<feature type="domain" description="Adenosine deaminase" evidence="6">
    <location>
        <begin position="30"/>
        <end position="350"/>
    </location>
</feature>
<keyword evidence="1 5" id="KW-0479">Metal-binding</keyword>
<protein>
    <recommendedName>
        <fullName evidence="5">Adenine deaminase</fullName>
        <shortName evidence="5">ADE</shortName>
        <ecNumber evidence="5">3.5.4.2</ecNumber>
    </recommendedName>
    <alternativeName>
        <fullName evidence="5">Adenine aminohydrolase</fullName>
        <shortName evidence="5">AAH</shortName>
    </alternativeName>
</protein>
<dbReference type="Proteomes" id="UP000026714">
    <property type="component" value="Unassembled WGS sequence"/>
</dbReference>
<dbReference type="NCBIfam" id="NF006850">
    <property type="entry name" value="PRK09358.1-6"/>
    <property type="match status" value="1"/>
</dbReference>
<dbReference type="SUPFAM" id="SSF51556">
    <property type="entry name" value="Metallo-dependent hydrolases"/>
    <property type="match status" value="1"/>
</dbReference>
<evidence type="ECO:0000256" key="1">
    <source>
        <dbReference type="ARBA" id="ARBA00022723"/>
    </source>
</evidence>
<dbReference type="CDD" id="cd01320">
    <property type="entry name" value="ADA"/>
    <property type="match status" value="1"/>
</dbReference>
<gene>
    <name evidence="7" type="ORF">X805_03170</name>
</gene>
<dbReference type="Gene3D" id="3.20.20.140">
    <property type="entry name" value="Metal-dependent hydrolases"/>
    <property type="match status" value="1"/>
</dbReference>
<comment type="catalytic activity">
    <reaction evidence="5">
        <text>adenine + H2O + H(+) = hypoxanthine + NH4(+)</text>
        <dbReference type="Rhea" id="RHEA:23688"/>
        <dbReference type="ChEBI" id="CHEBI:15377"/>
        <dbReference type="ChEBI" id="CHEBI:15378"/>
        <dbReference type="ChEBI" id="CHEBI:16708"/>
        <dbReference type="ChEBI" id="CHEBI:17368"/>
        <dbReference type="ChEBI" id="CHEBI:28938"/>
        <dbReference type="EC" id="3.5.4.2"/>
    </reaction>
</comment>
<dbReference type="RefSeq" id="WP_139330757.1">
    <property type="nucleotide sequence ID" value="NZ_AZRA01000007.1"/>
</dbReference>
<evidence type="ECO:0000256" key="5">
    <source>
        <dbReference type="HAMAP-Rule" id="MF_01962"/>
    </source>
</evidence>
<dbReference type="GO" id="GO:0000034">
    <property type="term" value="F:adenine deaminase activity"/>
    <property type="evidence" value="ECO:0007669"/>
    <property type="project" value="UniProtKB-UniRule"/>
</dbReference>
<dbReference type="FunFam" id="3.20.20.140:FF:000039">
    <property type="entry name" value="Adenine deaminase"/>
    <property type="match status" value="1"/>
</dbReference>
<comment type="similarity">
    <text evidence="5">Belongs to the metallo-dependent hydrolases superfamily. Adenosine and AMP deaminases family. Adenine deaminase type 2 subfamily.</text>
</comment>
<dbReference type="InterPro" id="IPR032466">
    <property type="entry name" value="Metal_Hydrolase"/>
</dbReference>
<sequence>MTAALLAGMTPARLDAIAPERLPALLRLMPKAELHIHIEGSLEPELIFRLAQRNGVTLPYADVEALRAAYAFTDLQSFLDIYYAGASVLLKEQDFFDMAWAYLEKAAADNVVHAEIFFDPQTHTARGVPFETVIKGLNHAVHRAHAELGVSAKLILCFLRHLSEEEAFATLEEALPWRHHFIGVGLDSSEVGHPPSKFERVFARCRELGLHIVAHAGEEGPPAYIVEALDLLQSERIDHGVRSLEDPALVARLAAARTPLTVCPLSNVKLCVFDDLTQHNIGALLDAGLCAMVNSDDPAYFGGYMNQNFVELFAAQPQLTARHAYQLALNSFEASFVDADQKRVWQHRLDAVFAAG</sequence>
<feature type="binding site" evidence="5">
    <location>
        <position position="296"/>
    </location>
    <ligand>
        <name>Zn(2+)</name>
        <dbReference type="ChEBI" id="CHEBI:29105"/>
        <note>catalytic</note>
    </ligand>
</feature>
<dbReference type="Pfam" id="PF00962">
    <property type="entry name" value="A_deaminase"/>
    <property type="match status" value="1"/>
</dbReference>
<dbReference type="PANTHER" id="PTHR43114:SF6">
    <property type="entry name" value="ADENINE DEAMINASE"/>
    <property type="match status" value="1"/>
</dbReference>
<dbReference type="EMBL" id="AZRA01000007">
    <property type="protein sequence ID" value="KDB54094.1"/>
    <property type="molecule type" value="Genomic_DNA"/>
</dbReference>
<feature type="binding site" evidence="5">
    <location>
        <position position="37"/>
    </location>
    <ligand>
        <name>Zn(2+)</name>
        <dbReference type="ChEBI" id="CHEBI:29105"/>
        <note>catalytic</note>
    </ligand>
</feature>
<keyword evidence="3 5" id="KW-0862">Zinc</keyword>
<feature type="active site" description="Proton donor" evidence="5">
    <location>
        <position position="218"/>
    </location>
</feature>
<dbReference type="GO" id="GO:0009117">
    <property type="term" value="P:nucleotide metabolic process"/>
    <property type="evidence" value="ECO:0007669"/>
    <property type="project" value="UniProtKB-KW"/>
</dbReference>
<evidence type="ECO:0000256" key="3">
    <source>
        <dbReference type="ARBA" id="ARBA00022833"/>
    </source>
</evidence>
<dbReference type="InterPro" id="IPR001365">
    <property type="entry name" value="A_deaminase_dom"/>
</dbReference>
<dbReference type="AlphaFoldDB" id="A0A059KSB2"/>
<evidence type="ECO:0000256" key="2">
    <source>
        <dbReference type="ARBA" id="ARBA00022801"/>
    </source>
</evidence>
<dbReference type="PANTHER" id="PTHR43114">
    <property type="entry name" value="ADENINE DEAMINASE"/>
    <property type="match status" value="1"/>
</dbReference>
<dbReference type="InterPro" id="IPR028892">
    <property type="entry name" value="ADE"/>
</dbReference>
<evidence type="ECO:0000256" key="4">
    <source>
        <dbReference type="ARBA" id="ARBA00023080"/>
    </source>
</evidence>
<dbReference type="InterPro" id="IPR006330">
    <property type="entry name" value="Ado/ade_deaminase"/>
</dbReference>
<dbReference type="eggNOG" id="COG1816">
    <property type="taxonomic scope" value="Bacteria"/>
</dbReference>
<name>A0A059KSB2_9BURK</name>
<feature type="site" description="Important for catalytic activity" evidence="5">
    <location>
        <position position="239"/>
    </location>
</feature>
<evidence type="ECO:0000313" key="7">
    <source>
        <dbReference type="EMBL" id="KDB54094.1"/>
    </source>
</evidence>
<dbReference type="GO" id="GO:0006146">
    <property type="term" value="P:adenine catabolic process"/>
    <property type="evidence" value="ECO:0007669"/>
    <property type="project" value="UniProtKB-UniRule"/>
</dbReference>
<proteinExistence type="inferred from homology"/>
<keyword evidence="8" id="KW-1185">Reference proteome</keyword>
<feature type="binding site" evidence="5">
    <location>
        <position position="297"/>
    </location>
    <ligand>
        <name>substrate</name>
    </ligand>
</feature>
<comment type="caution">
    <text evidence="7">The sequence shown here is derived from an EMBL/GenBank/DDBJ whole genome shotgun (WGS) entry which is preliminary data.</text>
</comment>
<dbReference type="GO" id="GO:0008270">
    <property type="term" value="F:zinc ion binding"/>
    <property type="evidence" value="ECO:0007669"/>
    <property type="project" value="UniProtKB-UniRule"/>
</dbReference>
<dbReference type="GO" id="GO:0005829">
    <property type="term" value="C:cytosol"/>
    <property type="evidence" value="ECO:0007669"/>
    <property type="project" value="TreeGrafter"/>
</dbReference>
<comment type="function">
    <text evidence="5">Catalyzes the hydrolytic deamination of adenine to hypoxanthine. Plays an important role in the purine salvage pathway and in nitrogen catabolism.</text>
</comment>